<proteinExistence type="predicted"/>
<organism evidence="2 3">
    <name type="scientific">Umbra pygmaea</name>
    <name type="common">Eastern mudminnow</name>
    <dbReference type="NCBI Taxonomy" id="75934"/>
    <lineage>
        <taxon>Eukaryota</taxon>
        <taxon>Metazoa</taxon>
        <taxon>Chordata</taxon>
        <taxon>Craniata</taxon>
        <taxon>Vertebrata</taxon>
        <taxon>Euteleostomi</taxon>
        <taxon>Actinopterygii</taxon>
        <taxon>Neopterygii</taxon>
        <taxon>Teleostei</taxon>
        <taxon>Protacanthopterygii</taxon>
        <taxon>Esociformes</taxon>
        <taxon>Umbridae</taxon>
        <taxon>Umbra</taxon>
    </lineage>
</organism>
<dbReference type="Proteomes" id="UP001557470">
    <property type="component" value="Unassembled WGS sequence"/>
</dbReference>
<dbReference type="EMBL" id="JAGEUA010000002">
    <property type="protein sequence ID" value="KAL1007376.1"/>
    <property type="molecule type" value="Genomic_DNA"/>
</dbReference>
<evidence type="ECO:0000313" key="2">
    <source>
        <dbReference type="EMBL" id="KAL1007376.1"/>
    </source>
</evidence>
<feature type="compositionally biased region" description="Polar residues" evidence="1">
    <location>
        <begin position="1"/>
        <end position="24"/>
    </location>
</feature>
<protein>
    <submittedName>
        <fullName evidence="2">Uncharacterized protein</fullName>
    </submittedName>
</protein>
<reference evidence="2 3" key="1">
    <citation type="submission" date="2024-06" db="EMBL/GenBank/DDBJ databases">
        <authorList>
            <person name="Pan Q."/>
            <person name="Wen M."/>
            <person name="Jouanno E."/>
            <person name="Zahm M."/>
            <person name="Klopp C."/>
            <person name="Cabau C."/>
            <person name="Louis A."/>
            <person name="Berthelot C."/>
            <person name="Parey E."/>
            <person name="Roest Crollius H."/>
            <person name="Montfort J."/>
            <person name="Robinson-Rechavi M."/>
            <person name="Bouchez O."/>
            <person name="Lampietro C."/>
            <person name="Lopez Roques C."/>
            <person name="Donnadieu C."/>
            <person name="Postlethwait J."/>
            <person name="Bobe J."/>
            <person name="Verreycken H."/>
            <person name="Guiguen Y."/>
        </authorList>
    </citation>
    <scope>NUCLEOTIDE SEQUENCE [LARGE SCALE GENOMIC DNA]</scope>
    <source>
        <strain evidence="2">Up_M1</strain>
        <tissue evidence="2">Testis</tissue>
    </source>
</reference>
<keyword evidence="3" id="KW-1185">Reference proteome</keyword>
<feature type="region of interest" description="Disordered" evidence="1">
    <location>
        <begin position="58"/>
        <end position="140"/>
    </location>
</feature>
<name>A0ABD0XZ40_UMBPY</name>
<comment type="caution">
    <text evidence="2">The sequence shown here is derived from an EMBL/GenBank/DDBJ whole genome shotgun (WGS) entry which is preliminary data.</text>
</comment>
<dbReference type="AlphaFoldDB" id="A0ABD0XZ40"/>
<evidence type="ECO:0000313" key="3">
    <source>
        <dbReference type="Proteomes" id="UP001557470"/>
    </source>
</evidence>
<feature type="compositionally biased region" description="Pro residues" evidence="1">
    <location>
        <begin position="83"/>
        <end position="110"/>
    </location>
</feature>
<accession>A0ABD0XZ40</accession>
<evidence type="ECO:0000256" key="1">
    <source>
        <dbReference type="SAM" id="MobiDB-lite"/>
    </source>
</evidence>
<gene>
    <name evidence="2" type="ORF">UPYG_G00085920</name>
</gene>
<sequence>MGTQNTLRNRQQWQPGHQESNNPAHLQAPAQPVQELSAAWALEFIALPPPLGIDDLALECTGPPSALEFPGPSAQPDTGSPVKPDPGPPALPEPGTPAQPDPGPLAPKTPPQVGLATSDTPSYRPGVAAWPAKTWGPWSR</sequence>
<feature type="region of interest" description="Disordered" evidence="1">
    <location>
        <begin position="1"/>
        <end position="31"/>
    </location>
</feature>